<dbReference type="EMBL" id="JAOZEW010000001">
    <property type="protein sequence ID" value="MCV9926240.1"/>
    <property type="molecule type" value="Genomic_DNA"/>
</dbReference>
<keyword evidence="5" id="KW-1185">Reference proteome</keyword>
<dbReference type="Pfam" id="PF18962">
    <property type="entry name" value="Por_Secre_tail"/>
    <property type="match status" value="1"/>
</dbReference>
<evidence type="ECO:0000256" key="1">
    <source>
        <dbReference type="ARBA" id="ARBA00022729"/>
    </source>
</evidence>
<dbReference type="Proteomes" id="UP001151079">
    <property type="component" value="Unassembled WGS sequence"/>
</dbReference>
<comment type="caution">
    <text evidence="4">The sequence shown here is derived from an EMBL/GenBank/DDBJ whole genome shotgun (WGS) entry which is preliminary data.</text>
</comment>
<feature type="domain" description="Secretion system C-terminal sorting" evidence="3">
    <location>
        <begin position="426"/>
        <end position="493"/>
    </location>
</feature>
<keyword evidence="1 2" id="KW-0732">Signal</keyword>
<gene>
    <name evidence="4" type="ORF">OIU83_01135</name>
</gene>
<dbReference type="Gene3D" id="2.60.40.3080">
    <property type="match status" value="1"/>
</dbReference>
<dbReference type="InterPro" id="IPR026444">
    <property type="entry name" value="Secre_tail"/>
</dbReference>
<evidence type="ECO:0000256" key="2">
    <source>
        <dbReference type="SAM" id="SignalP"/>
    </source>
</evidence>
<proteinExistence type="predicted"/>
<accession>A0A9X2Z9Y8</accession>
<dbReference type="Gene3D" id="1.50.10.140">
    <property type="match status" value="1"/>
</dbReference>
<evidence type="ECO:0000259" key="3">
    <source>
        <dbReference type="Pfam" id="PF18962"/>
    </source>
</evidence>
<feature type="signal peptide" evidence="2">
    <location>
        <begin position="1"/>
        <end position="21"/>
    </location>
</feature>
<organism evidence="4 5">
    <name type="scientific">Flavobacterium shii</name>
    <dbReference type="NCBI Taxonomy" id="2987687"/>
    <lineage>
        <taxon>Bacteria</taxon>
        <taxon>Pseudomonadati</taxon>
        <taxon>Bacteroidota</taxon>
        <taxon>Flavobacteriia</taxon>
        <taxon>Flavobacteriales</taxon>
        <taxon>Flavobacteriaceae</taxon>
        <taxon>Flavobacterium</taxon>
    </lineage>
</organism>
<reference evidence="4" key="1">
    <citation type="submission" date="2022-10" db="EMBL/GenBank/DDBJ databases">
        <title>Two novel species of Flavobacterium.</title>
        <authorList>
            <person name="Liu Q."/>
            <person name="Xin Y.-H."/>
        </authorList>
    </citation>
    <scope>NUCLEOTIDE SEQUENCE</scope>
    <source>
        <strain evidence="4">LS1R49</strain>
    </source>
</reference>
<dbReference type="AlphaFoldDB" id="A0A9X2Z9Y8"/>
<evidence type="ECO:0000313" key="5">
    <source>
        <dbReference type="Proteomes" id="UP001151079"/>
    </source>
</evidence>
<dbReference type="RefSeq" id="WP_264204443.1">
    <property type="nucleotide sequence ID" value="NZ_JAOZEW010000001.1"/>
</dbReference>
<name>A0A9X2Z9Y8_9FLAO</name>
<sequence>MKKITLILVLAICFTPTYSQSNPSIDLLFRNSYKVFELQRLPNGMYRDSKLLSGNDYHPISAANTGMGLVAICIADAMGWITNGQDLALATLKTATGHTQGFTPDRTSNGYYRHFMDIDTGQQAWGSEYSTIDTDILMSGALFAMKYFKNDEITKYALEMWNSINFESAISDASGGAIYLSMNANGTGISGSAWPYNEYMIAAWLAKNASQTPTGPGNVLWNNNYSSSTQLPKVNYNSIPVLSDNATRFMPSFTHQFNYYLCNYFTTSNEYMVFFKNAQQADLEWWNNMGGNTYQWGCGAGSAISSSYHADAINDNPDEIVSPHIIAGFIPVNPNSKNDLIALWNNNKGKYLLPNSTDPILWRHSVSNPTWVPNEIIGVDFSTMLFGIATLPEYLGASFFSTNNAFFPLPTPTLSVSSFNSNTIKVYPNPFVNTFKLELEETHKNVSVNINDLTGKSVYNKTFSELKDLDIQLKNMSSGLYIIDVRQNGESRKFKVLKK</sequence>
<feature type="chain" id="PRO_5040722568" evidence="2">
    <location>
        <begin position="22"/>
        <end position="499"/>
    </location>
</feature>
<protein>
    <submittedName>
        <fullName evidence="4">T9SS type A sorting domain-containing protein</fullName>
    </submittedName>
</protein>
<evidence type="ECO:0000313" key="4">
    <source>
        <dbReference type="EMBL" id="MCV9926240.1"/>
    </source>
</evidence>
<dbReference type="NCBIfam" id="TIGR04183">
    <property type="entry name" value="Por_Secre_tail"/>
    <property type="match status" value="1"/>
</dbReference>